<dbReference type="RefSeq" id="WP_124999795.1">
    <property type="nucleotide sequence ID" value="NZ_BHYK01000007.1"/>
</dbReference>
<proteinExistence type="predicted"/>
<dbReference type="EMBL" id="BHYK01000007">
    <property type="protein sequence ID" value="GCD09918.1"/>
    <property type="molecule type" value="Genomic_DNA"/>
</dbReference>
<evidence type="ECO:0000256" key="1">
    <source>
        <dbReference type="SAM" id="Phobius"/>
    </source>
</evidence>
<organism evidence="2 3">
    <name type="scientific">Clostridium tagluense</name>
    <dbReference type="NCBI Taxonomy" id="360422"/>
    <lineage>
        <taxon>Bacteria</taxon>
        <taxon>Bacillati</taxon>
        <taxon>Bacillota</taxon>
        <taxon>Clostridia</taxon>
        <taxon>Eubacteriales</taxon>
        <taxon>Clostridiaceae</taxon>
        <taxon>Clostridium</taxon>
    </lineage>
</organism>
<evidence type="ECO:0000313" key="2">
    <source>
        <dbReference type="EMBL" id="GCD09918.1"/>
    </source>
</evidence>
<keyword evidence="3" id="KW-1185">Reference proteome</keyword>
<dbReference type="OrthoDB" id="258743at2"/>
<keyword evidence="1" id="KW-0812">Transmembrane</keyword>
<feature type="transmembrane region" description="Helical" evidence="1">
    <location>
        <begin position="209"/>
        <end position="230"/>
    </location>
</feature>
<comment type="caution">
    <text evidence="2">The sequence shown here is derived from an EMBL/GenBank/DDBJ whole genome shotgun (WGS) entry which is preliminary data.</text>
</comment>
<sequence>MDFLVNTIIKTIIDTLYLTGMIILVGFILGFLRGHSMGNFQRSFGFKAVAITGVIGVPIHEMSHAIFCVLFGHKIKKVVLLQRRDENGVLGYVSHAYNPNSVYQQAGNFFIGIAPIFGGISVIIALMHIIIPKTYNEFINISLNNINITSISPETIKVILNSYIDLIKTIFSMNNLANPYFILFLFLAICISSHISLSSADIKGASKGLIIIFLLILVVNVFGFSRFFVAESILKYNIVLIGFLIVSLIFSSITYIVSLLLSIIKN</sequence>
<protein>
    <submittedName>
        <fullName evidence="2">Membrane protein</fullName>
    </submittedName>
</protein>
<keyword evidence="1" id="KW-0472">Membrane</keyword>
<dbReference type="Pfam" id="PF11667">
    <property type="entry name" value="DUF3267"/>
    <property type="match status" value="1"/>
</dbReference>
<accession>A0A401UK59</accession>
<feature type="transmembrane region" description="Helical" evidence="1">
    <location>
        <begin position="180"/>
        <end position="197"/>
    </location>
</feature>
<feature type="transmembrane region" description="Helical" evidence="1">
    <location>
        <begin position="109"/>
        <end position="131"/>
    </location>
</feature>
<feature type="transmembrane region" description="Helical" evidence="1">
    <location>
        <begin position="236"/>
        <end position="264"/>
    </location>
</feature>
<dbReference type="Proteomes" id="UP000287872">
    <property type="component" value="Unassembled WGS sequence"/>
</dbReference>
<evidence type="ECO:0000313" key="3">
    <source>
        <dbReference type="Proteomes" id="UP000287872"/>
    </source>
</evidence>
<gene>
    <name evidence="2" type="ORF">Ctaglu_15410</name>
</gene>
<dbReference type="AlphaFoldDB" id="A0A401UK59"/>
<keyword evidence="1" id="KW-1133">Transmembrane helix</keyword>
<feature type="transmembrane region" description="Helical" evidence="1">
    <location>
        <begin position="12"/>
        <end position="32"/>
    </location>
</feature>
<dbReference type="InterPro" id="IPR021683">
    <property type="entry name" value="DUF3267"/>
</dbReference>
<reference evidence="2 3" key="1">
    <citation type="submission" date="2018-11" db="EMBL/GenBank/DDBJ databases">
        <title>Genome sequencing and assembly of Clostridium tagluense strain A121.</title>
        <authorList>
            <person name="Murakami T."/>
            <person name="Segawa T."/>
            <person name="Shcherbakova V.A."/>
            <person name="Mori H."/>
            <person name="Yoshimura Y."/>
        </authorList>
    </citation>
    <scope>NUCLEOTIDE SEQUENCE [LARGE SCALE GENOMIC DNA]</scope>
    <source>
        <strain evidence="2 3">A121</strain>
    </source>
</reference>
<name>A0A401UK59_9CLOT</name>